<dbReference type="EMBL" id="LR796243">
    <property type="protein sequence ID" value="CAB4130566.1"/>
    <property type="molecule type" value="Genomic_DNA"/>
</dbReference>
<accession>A0A6J5LPB0</accession>
<dbReference type="EMBL" id="LR796293">
    <property type="protein sequence ID" value="CAB4134827.1"/>
    <property type="molecule type" value="Genomic_DNA"/>
</dbReference>
<proteinExistence type="predicted"/>
<gene>
    <name evidence="1" type="ORF">UFOVP121_15</name>
    <name evidence="2" type="ORF">UFOVP277_20</name>
</gene>
<reference evidence="2" key="1">
    <citation type="submission" date="2020-04" db="EMBL/GenBank/DDBJ databases">
        <authorList>
            <person name="Chiriac C."/>
            <person name="Salcher M."/>
            <person name="Ghai R."/>
            <person name="Kavagutti S V."/>
        </authorList>
    </citation>
    <scope>NUCLEOTIDE SEQUENCE</scope>
</reference>
<evidence type="ECO:0000313" key="2">
    <source>
        <dbReference type="EMBL" id="CAB4134827.1"/>
    </source>
</evidence>
<organism evidence="2">
    <name type="scientific">uncultured Caudovirales phage</name>
    <dbReference type="NCBI Taxonomy" id="2100421"/>
    <lineage>
        <taxon>Viruses</taxon>
        <taxon>Duplodnaviria</taxon>
        <taxon>Heunggongvirae</taxon>
        <taxon>Uroviricota</taxon>
        <taxon>Caudoviricetes</taxon>
        <taxon>Peduoviridae</taxon>
        <taxon>Maltschvirus</taxon>
        <taxon>Maltschvirus maltsch</taxon>
    </lineage>
</organism>
<protein>
    <submittedName>
        <fullName evidence="2">Uncharacterized protein</fullName>
    </submittedName>
</protein>
<evidence type="ECO:0000313" key="1">
    <source>
        <dbReference type="EMBL" id="CAB4130566.1"/>
    </source>
</evidence>
<name>A0A6J5LPB0_9CAUD</name>
<sequence length="161" mass="18692">MTVVADKVKLEKAHFYKGRLFFNRTHEYVVPADIQSKAGSILTKWFNKARLSLRMQGGDVNHPLMKSGWTSARRYVTEHEPENSVLKILTVASYTKEDNTELCPLRDIILKNKIDVYSISIVMQRVRWGDQKRGNVSHRFRTEYKPLLMYALMEGAKLEDS</sequence>